<dbReference type="Gene3D" id="3.40.50.150">
    <property type="entry name" value="Vaccinia Virus protein VP39"/>
    <property type="match status" value="1"/>
</dbReference>
<evidence type="ECO:0000313" key="3">
    <source>
        <dbReference type="Proteomes" id="UP000192602"/>
    </source>
</evidence>
<keyword evidence="2" id="KW-0808">Transferase</keyword>
<keyword evidence="3" id="KW-1185">Reference proteome</keyword>
<sequence length="247" mass="28637">MKYEPRLSADGTITLYSKEYDECYHSLQDGALTEALFKHVKPAFSLVQKPHLRILDICFGLGINTLTTIDYFLHGSHNIQSIEIFSPELDSQLLEQLKDFSYPKPLMRYREILLQLIENKVYKSKNIRVELYIGDARAYVKNLHDIDIVYQDAFSPKKNPLLWTVEYFSDIAKLLSEEGVVTTYSIATPVRLAMYEVGLNIYELEREGIKKITIASKKELPLKKIDMEMKKKRSTAKPLTDDMFEKI</sequence>
<reference evidence="3" key="1">
    <citation type="submission" date="2017-04" db="EMBL/GenBank/DDBJ databases">
        <authorList>
            <person name="Varghese N."/>
            <person name="Submissions S."/>
        </authorList>
    </citation>
    <scope>NUCLEOTIDE SEQUENCE [LARGE SCALE GENOMIC DNA]</scope>
    <source>
        <strain evidence="3">DSM 16512</strain>
    </source>
</reference>
<evidence type="ECO:0000259" key="1">
    <source>
        <dbReference type="Pfam" id="PF05430"/>
    </source>
</evidence>
<dbReference type="GO" id="GO:0008168">
    <property type="term" value="F:methyltransferase activity"/>
    <property type="evidence" value="ECO:0007669"/>
    <property type="project" value="UniProtKB-KW"/>
</dbReference>
<proteinExistence type="predicted"/>
<dbReference type="SUPFAM" id="SSF53335">
    <property type="entry name" value="S-adenosyl-L-methionine-dependent methyltransferases"/>
    <property type="match status" value="1"/>
</dbReference>
<dbReference type="EMBL" id="FWWZ01000001">
    <property type="protein sequence ID" value="SMC08433.1"/>
    <property type="molecule type" value="Genomic_DNA"/>
</dbReference>
<name>A0A1W1WRU1_9BACT</name>
<dbReference type="OrthoDB" id="9786494at2"/>
<dbReference type="GO" id="GO:0032259">
    <property type="term" value="P:methylation"/>
    <property type="evidence" value="ECO:0007669"/>
    <property type="project" value="UniProtKB-KW"/>
</dbReference>
<evidence type="ECO:0000313" key="2">
    <source>
        <dbReference type="EMBL" id="SMC08433.1"/>
    </source>
</evidence>
<gene>
    <name evidence="2" type="ORF">SAMN05660197_0185</name>
</gene>
<dbReference type="PANTHER" id="PTHR39963:SF1">
    <property type="entry name" value="MNMC-LIKE METHYLTRANSFERASE DOMAIN-CONTAINING PROTEIN"/>
    <property type="match status" value="1"/>
</dbReference>
<keyword evidence="2" id="KW-0489">Methyltransferase</keyword>
<dbReference type="Pfam" id="PF05430">
    <property type="entry name" value="Methyltransf_30"/>
    <property type="match status" value="1"/>
</dbReference>
<dbReference type="GO" id="GO:0016645">
    <property type="term" value="F:oxidoreductase activity, acting on the CH-NH group of donors"/>
    <property type="evidence" value="ECO:0007669"/>
    <property type="project" value="InterPro"/>
</dbReference>
<organism evidence="2 3">
    <name type="scientific">Nitratiruptor tergarcus DSM 16512</name>
    <dbReference type="NCBI Taxonomy" id="1069081"/>
    <lineage>
        <taxon>Bacteria</taxon>
        <taxon>Pseudomonadati</taxon>
        <taxon>Campylobacterota</taxon>
        <taxon>Epsilonproteobacteria</taxon>
        <taxon>Nautiliales</taxon>
        <taxon>Nitratiruptoraceae</taxon>
        <taxon>Nitratiruptor</taxon>
    </lineage>
</organism>
<dbReference type="InterPro" id="IPR008471">
    <property type="entry name" value="MnmC-like_methylTransf"/>
</dbReference>
<dbReference type="AlphaFoldDB" id="A0A1W1WRU1"/>
<dbReference type="RefSeq" id="WP_084274720.1">
    <property type="nucleotide sequence ID" value="NZ_AP026671.1"/>
</dbReference>
<dbReference type="Proteomes" id="UP000192602">
    <property type="component" value="Unassembled WGS sequence"/>
</dbReference>
<accession>A0A1W1WRU1</accession>
<protein>
    <submittedName>
        <fullName evidence="2">tRNA U34 5-methylaminomethyl-2-thiouridine-forming methyltransferase MnmC</fullName>
    </submittedName>
</protein>
<dbReference type="PANTHER" id="PTHR39963">
    <property type="entry name" value="SLL0983 PROTEIN"/>
    <property type="match status" value="1"/>
</dbReference>
<dbReference type="InterPro" id="IPR029063">
    <property type="entry name" value="SAM-dependent_MTases_sf"/>
</dbReference>
<dbReference type="STRING" id="1069081.SAMN05660197_0185"/>
<feature type="domain" description="MnmC-like methyltransferase" evidence="1">
    <location>
        <begin position="119"/>
        <end position="215"/>
    </location>
</feature>